<dbReference type="Proteomes" id="UP000694427">
    <property type="component" value="Unplaced"/>
</dbReference>
<keyword evidence="2 3" id="KW-0694">RNA-binding</keyword>
<sequence length="384" mass="41854">MVSTITSNQAYASSTQQMALPSPNTTTSSNGSNSGGDQLSKTNLYIRGLHPGTTDQDLVKLCQPYGKIVSTKAILDKTTNKCKGYGFVDFDSQASAQKAVTALKASGVQAQMAKQQEQDPTNLYISNLPLSMDEQELESMLKPFSQVISTRILRDANGTSRGVGFARMESTEKCEAIIQHFNGKYIKTPPGVAVPTEPLLCKFADGGQKKRQNQGKYHQNGRQWPREGETGGMTLTYDPTPALQNGFYSPSYSIAPNRIIAQSSISPYMHSPVSTYQVHNPSWIHHQSYLMHPTGTVLTPTVDHTMTIQPTAIIGPLTQQLSHLTLGSTGTYMPANAAMQGTYIPQYAQVPPSSVTAEENSVQQQQVAIETPTDHTTYSYQHGK</sequence>
<proteinExistence type="predicted"/>
<dbReference type="SUPFAM" id="SSF54928">
    <property type="entry name" value="RNA-binding domain, RBD"/>
    <property type="match status" value="2"/>
</dbReference>
<feature type="domain" description="RRM" evidence="5">
    <location>
        <begin position="121"/>
        <end position="206"/>
    </location>
</feature>
<organism evidence="6 7">
    <name type="scientific">Cyprinus carpio</name>
    <name type="common">Common carp</name>
    <dbReference type="NCBI Taxonomy" id="7962"/>
    <lineage>
        <taxon>Eukaryota</taxon>
        <taxon>Metazoa</taxon>
        <taxon>Chordata</taxon>
        <taxon>Craniata</taxon>
        <taxon>Vertebrata</taxon>
        <taxon>Euteleostomi</taxon>
        <taxon>Actinopterygii</taxon>
        <taxon>Neopterygii</taxon>
        <taxon>Teleostei</taxon>
        <taxon>Ostariophysi</taxon>
        <taxon>Cypriniformes</taxon>
        <taxon>Cyprinidae</taxon>
        <taxon>Cyprininae</taxon>
        <taxon>Cyprinus</taxon>
    </lineage>
</organism>
<reference evidence="6" key="1">
    <citation type="submission" date="2025-08" db="UniProtKB">
        <authorList>
            <consortium name="Ensembl"/>
        </authorList>
    </citation>
    <scope>IDENTIFICATION</scope>
</reference>
<dbReference type="PROSITE" id="PS50102">
    <property type="entry name" value="RRM"/>
    <property type="match status" value="2"/>
</dbReference>
<reference evidence="6" key="2">
    <citation type="submission" date="2025-09" db="UniProtKB">
        <authorList>
            <consortium name="Ensembl"/>
        </authorList>
    </citation>
    <scope>IDENTIFICATION</scope>
</reference>
<dbReference type="SMART" id="SM00360">
    <property type="entry name" value="RRM"/>
    <property type="match status" value="2"/>
</dbReference>
<dbReference type="Gene3D" id="3.30.70.330">
    <property type="match status" value="2"/>
</dbReference>
<dbReference type="Pfam" id="PF00076">
    <property type="entry name" value="RRM_1"/>
    <property type="match status" value="2"/>
</dbReference>
<dbReference type="FunFam" id="3.30.70.330:FF:000014">
    <property type="entry name" value="RNA-binding motif, single-stranded-interacting protein 3 isoform 1"/>
    <property type="match status" value="1"/>
</dbReference>
<dbReference type="FunFam" id="3.30.70.330:FF:000012">
    <property type="entry name" value="RNA-binding motif, single-stranded-interacting protein 3 isoform 1"/>
    <property type="match status" value="1"/>
</dbReference>
<dbReference type="InterPro" id="IPR012677">
    <property type="entry name" value="Nucleotide-bd_a/b_plait_sf"/>
</dbReference>
<dbReference type="InterPro" id="IPR000504">
    <property type="entry name" value="RRM_dom"/>
</dbReference>
<name>A0A8C1QQI4_CYPCA</name>
<dbReference type="PANTHER" id="PTHR24012">
    <property type="entry name" value="RNA BINDING PROTEIN"/>
    <property type="match status" value="1"/>
</dbReference>
<evidence type="ECO:0000313" key="7">
    <source>
        <dbReference type="Proteomes" id="UP000694427"/>
    </source>
</evidence>
<feature type="compositionally biased region" description="Low complexity" evidence="4">
    <location>
        <begin position="21"/>
        <end position="36"/>
    </location>
</feature>
<dbReference type="GO" id="GO:0003723">
    <property type="term" value="F:RNA binding"/>
    <property type="evidence" value="ECO:0007669"/>
    <property type="project" value="UniProtKB-UniRule"/>
</dbReference>
<evidence type="ECO:0000313" key="6">
    <source>
        <dbReference type="Ensembl" id="ENSCCRP00010057202.1"/>
    </source>
</evidence>
<evidence type="ECO:0000256" key="4">
    <source>
        <dbReference type="SAM" id="MobiDB-lite"/>
    </source>
</evidence>
<evidence type="ECO:0000256" key="3">
    <source>
        <dbReference type="PROSITE-ProRule" id="PRU00176"/>
    </source>
</evidence>
<evidence type="ECO:0000256" key="2">
    <source>
        <dbReference type="ARBA" id="ARBA00022884"/>
    </source>
</evidence>
<evidence type="ECO:0000259" key="5">
    <source>
        <dbReference type="PROSITE" id="PS50102"/>
    </source>
</evidence>
<dbReference type="Ensembl" id="ENSCCRT00010062697.1">
    <property type="protein sequence ID" value="ENSCCRP00010057202.1"/>
    <property type="gene ID" value="ENSCCRG00010023451.1"/>
</dbReference>
<feature type="compositionally biased region" description="Polar residues" evidence="4">
    <location>
        <begin position="1"/>
        <end position="19"/>
    </location>
</feature>
<evidence type="ECO:0000256" key="1">
    <source>
        <dbReference type="ARBA" id="ARBA00022737"/>
    </source>
</evidence>
<protein>
    <submittedName>
        <fullName evidence="6">RNA binding motif, single stranded interacting protein 2b</fullName>
    </submittedName>
</protein>
<feature type="region of interest" description="Disordered" evidence="4">
    <location>
        <begin position="210"/>
        <end position="232"/>
    </location>
</feature>
<dbReference type="InterPro" id="IPR035979">
    <property type="entry name" value="RBD_domain_sf"/>
</dbReference>
<dbReference type="AlphaFoldDB" id="A0A8C1QQI4"/>
<dbReference type="CDD" id="cd12474">
    <property type="entry name" value="RRM2_MSSP2"/>
    <property type="match status" value="1"/>
</dbReference>
<feature type="region of interest" description="Disordered" evidence="4">
    <location>
        <begin position="1"/>
        <end position="40"/>
    </location>
</feature>
<keyword evidence="1" id="KW-0677">Repeat</keyword>
<keyword evidence="7" id="KW-1185">Reference proteome</keyword>
<dbReference type="CDD" id="cd12471">
    <property type="entry name" value="RRM1_MSSP2"/>
    <property type="match status" value="1"/>
</dbReference>
<feature type="domain" description="RRM" evidence="5">
    <location>
        <begin position="42"/>
        <end position="115"/>
    </location>
</feature>
<accession>A0A8C1QQI4</accession>